<dbReference type="AlphaFoldDB" id="A2FXV8"/>
<dbReference type="RefSeq" id="XP_001303192.1">
    <property type="nucleotide sequence ID" value="XM_001303191.1"/>
</dbReference>
<name>A2FXV8_TRIV3</name>
<protein>
    <submittedName>
        <fullName evidence="2">Uncharacterized protein</fullName>
    </submittedName>
</protein>
<feature type="region of interest" description="Disordered" evidence="1">
    <location>
        <begin position="123"/>
        <end position="158"/>
    </location>
</feature>
<reference evidence="2" key="1">
    <citation type="submission" date="2006-10" db="EMBL/GenBank/DDBJ databases">
        <authorList>
            <person name="Amadeo P."/>
            <person name="Zhao Q."/>
            <person name="Wortman J."/>
            <person name="Fraser-Liggett C."/>
            <person name="Carlton J."/>
        </authorList>
    </citation>
    <scope>NUCLEOTIDE SEQUENCE</scope>
    <source>
        <strain evidence="2">G3</strain>
    </source>
</reference>
<sequence>MTVCEQIRDLRSKIQQFRDILNNPNRYKDLDIKTEGNYSYAYVPRSHYNENPPKPTKTYNIPFSTTQNKNIQNKSNFQSKFCSNEPNRSQFSQISKTTSDKPTNVLLRNYYYSKKTKPIQEKPKTKPVLFSLEDTSSDNEEEEEISHEYSSEEESYSESENSYSVINESPINKKTVYKRTIKTKRNLSQISNISEEEDEEEDFKDNFVEALVDSAKRALNGEQLDYDIDSSKDNVIISKCPRLKRPIVVGKEFDDLMNDISKNSIKNDDMDSDSSDYSDLQPIIKVKLKNQNPKEKSSESDSGIDEEGINRLVELYANYPSSDEKE</sequence>
<reference evidence="2" key="2">
    <citation type="journal article" date="2007" name="Science">
        <title>Draft genome sequence of the sexually transmitted pathogen Trichomonas vaginalis.</title>
        <authorList>
            <person name="Carlton J.M."/>
            <person name="Hirt R.P."/>
            <person name="Silva J.C."/>
            <person name="Delcher A.L."/>
            <person name="Schatz M."/>
            <person name="Zhao Q."/>
            <person name="Wortman J.R."/>
            <person name="Bidwell S.L."/>
            <person name="Alsmark U.C.M."/>
            <person name="Besteiro S."/>
            <person name="Sicheritz-Ponten T."/>
            <person name="Noel C.J."/>
            <person name="Dacks J.B."/>
            <person name="Foster P.G."/>
            <person name="Simillion C."/>
            <person name="Van de Peer Y."/>
            <person name="Miranda-Saavedra D."/>
            <person name="Barton G.J."/>
            <person name="Westrop G.D."/>
            <person name="Mueller S."/>
            <person name="Dessi D."/>
            <person name="Fiori P.L."/>
            <person name="Ren Q."/>
            <person name="Paulsen I."/>
            <person name="Zhang H."/>
            <person name="Bastida-Corcuera F.D."/>
            <person name="Simoes-Barbosa A."/>
            <person name="Brown M.T."/>
            <person name="Hayes R.D."/>
            <person name="Mukherjee M."/>
            <person name="Okumura C.Y."/>
            <person name="Schneider R."/>
            <person name="Smith A.J."/>
            <person name="Vanacova S."/>
            <person name="Villalvazo M."/>
            <person name="Haas B.J."/>
            <person name="Pertea M."/>
            <person name="Feldblyum T.V."/>
            <person name="Utterback T.R."/>
            <person name="Shu C.L."/>
            <person name="Osoegawa K."/>
            <person name="de Jong P.J."/>
            <person name="Hrdy I."/>
            <person name="Horvathova L."/>
            <person name="Zubacova Z."/>
            <person name="Dolezal P."/>
            <person name="Malik S.B."/>
            <person name="Logsdon J.M. Jr."/>
            <person name="Henze K."/>
            <person name="Gupta A."/>
            <person name="Wang C.C."/>
            <person name="Dunne R.L."/>
            <person name="Upcroft J.A."/>
            <person name="Upcroft P."/>
            <person name="White O."/>
            <person name="Salzberg S.L."/>
            <person name="Tang P."/>
            <person name="Chiu C.-H."/>
            <person name="Lee Y.-S."/>
            <person name="Embley T.M."/>
            <person name="Coombs G.H."/>
            <person name="Mottram J.C."/>
            <person name="Tachezy J."/>
            <person name="Fraser-Liggett C.M."/>
            <person name="Johnson P.J."/>
        </authorList>
    </citation>
    <scope>NUCLEOTIDE SEQUENCE [LARGE SCALE GENOMIC DNA]</scope>
    <source>
        <strain evidence="2">G3</strain>
    </source>
</reference>
<proteinExistence type="predicted"/>
<organism evidence="2 3">
    <name type="scientific">Trichomonas vaginalis (strain ATCC PRA-98 / G3)</name>
    <dbReference type="NCBI Taxonomy" id="412133"/>
    <lineage>
        <taxon>Eukaryota</taxon>
        <taxon>Metamonada</taxon>
        <taxon>Parabasalia</taxon>
        <taxon>Trichomonadida</taxon>
        <taxon>Trichomonadidae</taxon>
        <taxon>Trichomonas</taxon>
    </lineage>
</organism>
<evidence type="ECO:0000256" key="1">
    <source>
        <dbReference type="SAM" id="MobiDB-lite"/>
    </source>
</evidence>
<accession>A2FXV8</accession>
<dbReference type="InParanoid" id="A2FXV8"/>
<dbReference type="VEuPathDB" id="TrichDB:TVAG_099480"/>
<dbReference type="KEGG" id="tva:4747942"/>
<dbReference type="Proteomes" id="UP000001542">
    <property type="component" value="Unassembled WGS sequence"/>
</dbReference>
<feature type="compositionally biased region" description="Acidic residues" evidence="1">
    <location>
        <begin position="135"/>
        <end position="157"/>
    </location>
</feature>
<keyword evidence="3" id="KW-1185">Reference proteome</keyword>
<feature type="region of interest" description="Disordered" evidence="1">
    <location>
        <begin position="261"/>
        <end position="308"/>
    </location>
</feature>
<evidence type="ECO:0000313" key="2">
    <source>
        <dbReference type="EMBL" id="EAX90262.1"/>
    </source>
</evidence>
<evidence type="ECO:0000313" key="3">
    <source>
        <dbReference type="Proteomes" id="UP000001542"/>
    </source>
</evidence>
<gene>
    <name evidence="2" type="ORF">TVAG_099480</name>
</gene>
<dbReference type="VEuPathDB" id="TrichDB:TVAGG3_0849320"/>
<dbReference type="EMBL" id="DS114122">
    <property type="protein sequence ID" value="EAX90262.1"/>
    <property type="molecule type" value="Genomic_DNA"/>
</dbReference>